<feature type="compositionally biased region" description="Basic and acidic residues" evidence="2">
    <location>
        <begin position="67"/>
        <end position="79"/>
    </location>
</feature>
<dbReference type="PANTHER" id="PTHR46525:SF2">
    <property type="entry name" value="EMB|CAB72159.1"/>
    <property type="match status" value="1"/>
</dbReference>
<comment type="caution">
    <text evidence="3">The sequence shown here is derived from an EMBL/GenBank/DDBJ whole genome shotgun (WGS) entry which is preliminary data.</text>
</comment>
<evidence type="ECO:0000313" key="4">
    <source>
        <dbReference type="Proteomes" id="UP001202328"/>
    </source>
</evidence>
<dbReference type="GO" id="GO:0010150">
    <property type="term" value="P:leaf senescence"/>
    <property type="evidence" value="ECO:0007669"/>
    <property type="project" value="UniProtKB-ARBA"/>
</dbReference>
<feature type="region of interest" description="Disordered" evidence="2">
    <location>
        <begin position="49"/>
        <end position="82"/>
    </location>
</feature>
<feature type="region of interest" description="Disordered" evidence="2">
    <location>
        <begin position="116"/>
        <end position="135"/>
    </location>
</feature>
<dbReference type="AlphaFoldDB" id="A0AAD4TEW0"/>
<dbReference type="Proteomes" id="UP001202328">
    <property type="component" value="Unassembled WGS sequence"/>
</dbReference>
<evidence type="ECO:0008006" key="5">
    <source>
        <dbReference type="Google" id="ProtNLM"/>
    </source>
</evidence>
<name>A0AAD4TEW0_9MAGN</name>
<dbReference type="Pfam" id="PF04520">
    <property type="entry name" value="Senescence_reg"/>
    <property type="match status" value="1"/>
</dbReference>
<proteinExistence type="inferred from homology"/>
<sequence>MATKKNYLGKPNYNNRFVDNNLMINSDTMFEFDESSLWNSNHHHQITSTEFKKSIPSSRILTKKSNRRDDNGDRVDHGNTAKSLPVNIPDWSKILREDHRIIRNVDYVIDDEDDYDDEDEDFENDHHDSGRNGRIRIPPHEFLARRTQISSFSVHEGIGRTLKGRDLSRVRDAIWQKTGFED</sequence>
<keyword evidence="4" id="KW-1185">Reference proteome</keyword>
<dbReference type="InterPro" id="IPR007608">
    <property type="entry name" value="Senescence_reg_S40"/>
</dbReference>
<gene>
    <name evidence="3" type="ORF">MKW98_003133</name>
</gene>
<evidence type="ECO:0000313" key="3">
    <source>
        <dbReference type="EMBL" id="KAI3957412.1"/>
    </source>
</evidence>
<comment type="similarity">
    <text evidence="1">Belongs to the senescence regulator S40 family.</text>
</comment>
<dbReference type="EMBL" id="JAJJMB010001336">
    <property type="protein sequence ID" value="KAI3957412.1"/>
    <property type="molecule type" value="Genomic_DNA"/>
</dbReference>
<evidence type="ECO:0000256" key="1">
    <source>
        <dbReference type="ARBA" id="ARBA00034773"/>
    </source>
</evidence>
<protein>
    <recommendedName>
        <fullName evidence="5">Senescence regulator</fullName>
    </recommendedName>
</protein>
<accession>A0AAD4TEW0</accession>
<dbReference type="PANTHER" id="PTHR46525">
    <property type="entry name" value="EMB|CAB72159.1"/>
    <property type="match status" value="1"/>
</dbReference>
<evidence type="ECO:0000256" key="2">
    <source>
        <dbReference type="SAM" id="MobiDB-lite"/>
    </source>
</evidence>
<organism evidence="3 4">
    <name type="scientific">Papaver atlanticum</name>
    <dbReference type="NCBI Taxonomy" id="357466"/>
    <lineage>
        <taxon>Eukaryota</taxon>
        <taxon>Viridiplantae</taxon>
        <taxon>Streptophyta</taxon>
        <taxon>Embryophyta</taxon>
        <taxon>Tracheophyta</taxon>
        <taxon>Spermatophyta</taxon>
        <taxon>Magnoliopsida</taxon>
        <taxon>Ranunculales</taxon>
        <taxon>Papaveraceae</taxon>
        <taxon>Papaveroideae</taxon>
        <taxon>Papaver</taxon>
    </lineage>
</organism>
<reference evidence="3" key="1">
    <citation type="submission" date="2022-04" db="EMBL/GenBank/DDBJ databases">
        <title>A functionally conserved STORR gene fusion in Papaver species that diverged 16.8 million years ago.</title>
        <authorList>
            <person name="Catania T."/>
        </authorList>
    </citation>
    <scope>NUCLEOTIDE SEQUENCE</scope>
    <source>
        <strain evidence="3">S-188037</strain>
    </source>
</reference>